<feature type="compositionally biased region" description="Polar residues" evidence="4">
    <location>
        <begin position="102"/>
        <end position="120"/>
    </location>
</feature>
<dbReference type="AlphaFoldDB" id="A0A8T9C877"/>
<keyword evidence="1 3" id="KW-0853">WD repeat</keyword>
<dbReference type="Pfam" id="PF00400">
    <property type="entry name" value="WD40"/>
    <property type="match status" value="4"/>
</dbReference>
<protein>
    <submittedName>
        <fullName evidence="5">Mitogen-activated protein kinase-binding protein</fullName>
    </submittedName>
</protein>
<keyword evidence="5" id="KW-0418">Kinase</keyword>
<gene>
    <name evidence="5" type="primary">Mapkbp1</name>
    <name evidence="5" type="ORF">LSUE1_G002519</name>
</gene>
<feature type="repeat" description="WD" evidence="3">
    <location>
        <begin position="735"/>
        <end position="773"/>
    </location>
</feature>
<feature type="compositionally biased region" description="Polar residues" evidence="4">
    <location>
        <begin position="819"/>
        <end position="828"/>
    </location>
</feature>
<evidence type="ECO:0000256" key="1">
    <source>
        <dbReference type="ARBA" id="ARBA00022574"/>
    </source>
</evidence>
<dbReference type="GO" id="GO:0016301">
    <property type="term" value="F:kinase activity"/>
    <property type="evidence" value="ECO:0007669"/>
    <property type="project" value="UniProtKB-KW"/>
</dbReference>
<organism evidence="5 6">
    <name type="scientific">Lachnellula suecica</name>
    <dbReference type="NCBI Taxonomy" id="602035"/>
    <lineage>
        <taxon>Eukaryota</taxon>
        <taxon>Fungi</taxon>
        <taxon>Dikarya</taxon>
        <taxon>Ascomycota</taxon>
        <taxon>Pezizomycotina</taxon>
        <taxon>Leotiomycetes</taxon>
        <taxon>Helotiales</taxon>
        <taxon>Lachnaceae</taxon>
        <taxon>Lachnellula</taxon>
    </lineage>
</organism>
<evidence type="ECO:0000256" key="2">
    <source>
        <dbReference type="ARBA" id="ARBA00022737"/>
    </source>
</evidence>
<dbReference type="EMBL" id="QGMK01000510">
    <property type="protein sequence ID" value="TVY81262.1"/>
    <property type="molecule type" value="Genomic_DNA"/>
</dbReference>
<feature type="region of interest" description="Disordered" evidence="4">
    <location>
        <begin position="102"/>
        <end position="155"/>
    </location>
</feature>
<dbReference type="SMART" id="SM00320">
    <property type="entry name" value="WD40"/>
    <property type="match status" value="8"/>
</dbReference>
<dbReference type="PROSITE" id="PS50082">
    <property type="entry name" value="WD_REPEATS_2"/>
    <property type="match status" value="1"/>
</dbReference>
<name>A0A8T9C877_9HELO</name>
<dbReference type="OrthoDB" id="6252103at2759"/>
<keyword evidence="6" id="KW-1185">Reference proteome</keyword>
<proteinExistence type="predicted"/>
<evidence type="ECO:0000256" key="3">
    <source>
        <dbReference type="PROSITE-ProRule" id="PRU00221"/>
    </source>
</evidence>
<comment type="caution">
    <text evidence="5">The sequence shown here is derived from an EMBL/GenBank/DDBJ whole genome shotgun (WGS) entry which is preliminary data.</text>
</comment>
<evidence type="ECO:0000313" key="5">
    <source>
        <dbReference type="EMBL" id="TVY81262.1"/>
    </source>
</evidence>
<keyword evidence="2" id="KW-0677">Repeat</keyword>
<dbReference type="Gene3D" id="2.130.10.10">
    <property type="entry name" value="YVTN repeat-like/Quinoprotein amine dehydrogenase"/>
    <property type="match status" value="4"/>
</dbReference>
<reference evidence="5 6" key="1">
    <citation type="submission" date="2018-05" db="EMBL/GenBank/DDBJ databases">
        <title>Genome sequencing and assembly of the regulated plant pathogen Lachnellula willkommii and related sister species for the development of diagnostic species identification markers.</title>
        <authorList>
            <person name="Giroux E."/>
            <person name="Bilodeau G."/>
        </authorList>
    </citation>
    <scope>NUCLEOTIDE SEQUENCE [LARGE SCALE GENOMIC DNA]</scope>
    <source>
        <strain evidence="5 6">CBS 268.59</strain>
    </source>
</reference>
<accession>A0A8T9C877</accession>
<dbReference type="Proteomes" id="UP000469558">
    <property type="component" value="Unassembled WGS sequence"/>
</dbReference>
<dbReference type="InterPro" id="IPR019775">
    <property type="entry name" value="WD40_repeat_CS"/>
</dbReference>
<feature type="region of interest" description="Disordered" evidence="4">
    <location>
        <begin position="768"/>
        <end position="915"/>
    </location>
</feature>
<dbReference type="InterPro" id="IPR001680">
    <property type="entry name" value="WD40_rpt"/>
</dbReference>
<dbReference type="InterPro" id="IPR052779">
    <property type="entry name" value="WDR62"/>
</dbReference>
<dbReference type="PANTHER" id="PTHR45589">
    <property type="entry name" value="WD REPEAT DOMAIN 62, ISOFORM G"/>
    <property type="match status" value="1"/>
</dbReference>
<dbReference type="PROSITE" id="PS00678">
    <property type="entry name" value="WD_REPEATS_1"/>
    <property type="match status" value="1"/>
</dbReference>
<dbReference type="InterPro" id="IPR015943">
    <property type="entry name" value="WD40/YVTN_repeat-like_dom_sf"/>
</dbReference>
<evidence type="ECO:0000313" key="6">
    <source>
        <dbReference type="Proteomes" id="UP000469558"/>
    </source>
</evidence>
<feature type="region of interest" description="Disordered" evidence="4">
    <location>
        <begin position="1"/>
        <end position="42"/>
    </location>
</feature>
<feature type="region of interest" description="Disordered" evidence="4">
    <location>
        <begin position="999"/>
        <end position="1024"/>
    </location>
</feature>
<sequence>MSSTPSNQRTFAANTGLGLKLTPSNSPFPRTPRSPNKPRGLYESGLSLKRIIGTTVSSPTAFDTLSSSPTFAYTAGAAAVVVDTSNHTQRFFRARPTAIPLNSTNSASCAPSTPTNTANDGRNRAVAGLRDSALPYSPTTPHTTLDWGDSPSSKTWTSRERIKAATCLSISRDGKLLAVGETGYSPRVLIFSLQDNSSDIPLAILNEHTYGVRAVAFSQDQRYLASLGSPNDGFLYVWSINQRTGAAKLHSSNKCTSFVKQMVWLGKSIVTIGTRHIKIWRVEDGRSASPTKRFALDGTPQPIPSQPLLKTLAGRNVLLGPLVEATFTTIAAISEHKAIVCSEKGDICLLDDTEGQKLMKLASTGFPVTCIAIDMQARRVRVGGRSGKVKTMNLDDLLATSTPPESPIPTDDNLAPSSDAGHLCAMGYAARKLVTIDSKHLIEISSADSDLDEPELENAPFPAHGDAVLGVRLLTPDNEMNASFLTWSADGTIVFWDLDGRSKAFFKAEVEQWSGEEDVVNQCLIVRPSKGAKFLVTGDRAHSSDIQDIALFESDDTSLIACCGRDRTVQLFRWLSDQWVLIQTLDDHSASVCGMFFTENGDKLISCSTDRTIHIRQLVKKDVGGQDVMGAVPLRIITLKASPVSLAACSGDQKDNFMVSLLDRTVATYEIATGRLVSSFKAADGEGADAVVLDALNMGTSSPLPSCPTILAGVSSTDKSVRVYDGVTGNFLDREWGHTAAVTDVALLEPPDSEQKILISTGSDGTIMIWDLSPRPPEPQEPMDLVSRDQSPVKETPSARPPLRRVLSRAELAEFQRASPASTPTGNRSPPRVVRRKTSKYGLASNSPSLAPPPVPPVNSKHFASTSDDTGVRRTTARNRSRSPPSPKGKETRRPSLASLDNRGSRSKSTGNFSEFGSLNMATEQACRTLRAYRKKLLSSESVKEESLKELDQELRLTAMALGEKSIKSKAISETVLTGLLDQYSNRLVSMFDEKLRLTKMEESPDDEPEVAERPKTAGNPVVS</sequence>
<dbReference type="PANTHER" id="PTHR45589:SF1">
    <property type="entry name" value="WD REPEAT DOMAIN 62, ISOFORM G"/>
    <property type="match status" value="1"/>
</dbReference>
<keyword evidence="5" id="KW-0808">Transferase</keyword>
<dbReference type="SUPFAM" id="SSF50978">
    <property type="entry name" value="WD40 repeat-like"/>
    <property type="match status" value="2"/>
</dbReference>
<evidence type="ECO:0000256" key="4">
    <source>
        <dbReference type="SAM" id="MobiDB-lite"/>
    </source>
</evidence>
<feature type="compositionally biased region" description="Polar residues" evidence="4">
    <location>
        <begin position="1"/>
        <end position="13"/>
    </location>
</feature>
<dbReference type="InterPro" id="IPR036322">
    <property type="entry name" value="WD40_repeat_dom_sf"/>
</dbReference>